<dbReference type="Gene3D" id="3.10.20.90">
    <property type="entry name" value="Phosphatidylinositol 3-kinase Catalytic Subunit, Chain A, domain 1"/>
    <property type="match status" value="1"/>
</dbReference>
<feature type="region of interest" description="Disordered" evidence="1">
    <location>
        <begin position="265"/>
        <end position="284"/>
    </location>
</feature>
<dbReference type="Pfam" id="PF00240">
    <property type="entry name" value="ubiquitin"/>
    <property type="match status" value="1"/>
</dbReference>
<proteinExistence type="predicted"/>
<dbReference type="CDD" id="cd17039">
    <property type="entry name" value="Ubl_ubiquitin_like"/>
    <property type="match status" value="1"/>
</dbReference>
<dbReference type="PROSITE" id="PS50053">
    <property type="entry name" value="UBIQUITIN_2"/>
    <property type="match status" value="1"/>
</dbReference>
<dbReference type="InterPro" id="IPR000626">
    <property type="entry name" value="Ubiquitin-like_dom"/>
</dbReference>
<accession>A0A4C1T0N2</accession>
<organism evidence="3 4">
    <name type="scientific">Eumeta variegata</name>
    <name type="common">Bagworm moth</name>
    <name type="synonym">Eumeta japonica</name>
    <dbReference type="NCBI Taxonomy" id="151549"/>
    <lineage>
        <taxon>Eukaryota</taxon>
        <taxon>Metazoa</taxon>
        <taxon>Ecdysozoa</taxon>
        <taxon>Arthropoda</taxon>
        <taxon>Hexapoda</taxon>
        <taxon>Insecta</taxon>
        <taxon>Pterygota</taxon>
        <taxon>Neoptera</taxon>
        <taxon>Endopterygota</taxon>
        <taxon>Lepidoptera</taxon>
        <taxon>Glossata</taxon>
        <taxon>Ditrysia</taxon>
        <taxon>Tineoidea</taxon>
        <taxon>Psychidae</taxon>
        <taxon>Oiketicinae</taxon>
        <taxon>Eumeta</taxon>
    </lineage>
</organism>
<feature type="domain" description="Ubiquitin-like" evidence="2">
    <location>
        <begin position="7"/>
        <end position="85"/>
    </location>
</feature>
<dbReference type="PANTHER" id="PTHR10677">
    <property type="entry name" value="UBIQUILIN"/>
    <property type="match status" value="1"/>
</dbReference>
<dbReference type="AlphaFoldDB" id="A0A4C1T0N2"/>
<dbReference type="SUPFAM" id="SSF54236">
    <property type="entry name" value="Ubiquitin-like"/>
    <property type="match status" value="1"/>
</dbReference>
<name>A0A4C1T0N2_EUMVA</name>
<dbReference type="GO" id="GO:0005829">
    <property type="term" value="C:cytosol"/>
    <property type="evidence" value="ECO:0007669"/>
    <property type="project" value="TreeGrafter"/>
</dbReference>
<dbReference type="OrthoDB" id="10016665at2759"/>
<dbReference type="InterPro" id="IPR029071">
    <property type="entry name" value="Ubiquitin-like_domsf"/>
</dbReference>
<keyword evidence="4" id="KW-1185">Reference proteome</keyword>
<dbReference type="PANTHER" id="PTHR10677:SF25">
    <property type="entry name" value="UBIQUITIN-LIKE PROTEIN 7"/>
    <property type="match status" value="1"/>
</dbReference>
<dbReference type="InterPro" id="IPR047878">
    <property type="entry name" value="UBL7_UBA"/>
</dbReference>
<dbReference type="GO" id="GO:0031593">
    <property type="term" value="F:polyubiquitin modification-dependent protein binding"/>
    <property type="evidence" value="ECO:0007669"/>
    <property type="project" value="TreeGrafter"/>
</dbReference>
<protein>
    <submittedName>
        <fullName evidence="3">Ubiquitin-like protein 7</fullName>
    </submittedName>
</protein>
<sequence>MENSSCLYLGVKVKPGPIERFKVENLSLDNTVDCLRAEAEKKTNLSSSSLELIHHGKVLKDNVTLLDSGIKHGEMIHVVKKKTDTPQHLPQSFTDAELQQIVVAVRHFCYSPAATGWARAMQMLNDESVLAELREAVPSLGEDCVVLSILNEMELIATVGLNINILRRAAQARPELPTALRLLTRLVRSQANTNPSSTENVPPSGFVYSLEALSEDEDADDEESEEGGNITREQLAAALQEANDTIQGMSSRTNPDSIFRFLQTTSDEGSRSTPTNTLSGSQNVIITPEMFSEAITDAMNRANSQSRNSAGTPMEQSTAASSSQSPGGNENYTTQLQYMNEMGLLDNVLNLRALLICAGDVNAAINLVFSGAIGDE</sequence>
<gene>
    <name evidence="3" type="primary">UBL7</name>
    <name evidence="3" type="ORF">EVAR_2821_1</name>
</gene>
<dbReference type="STRING" id="151549.A0A4C1T0N2"/>
<evidence type="ECO:0000313" key="4">
    <source>
        <dbReference type="Proteomes" id="UP000299102"/>
    </source>
</evidence>
<dbReference type="GO" id="GO:0006511">
    <property type="term" value="P:ubiquitin-dependent protein catabolic process"/>
    <property type="evidence" value="ECO:0007669"/>
    <property type="project" value="TreeGrafter"/>
</dbReference>
<dbReference type="InterPro" id="IPR015496">
    <property type="entry name" value="Ubiquilin"/>
</dbReference>
<reference evidence="3 4" key="1">
    <citation type="journal article" date="2019" name="Commun. Biol.">
        <title>The bagworm genome reveals a unique fibroin gene that provides high tensile strength.</title>
        <authorList>
            <person name="Kono N."/>
            <person name="Nakamura H."/>
            <person name="Ohtoshi R."/>
            <person name="Tomita M."/>
            <person name="Numata K."/>
            <person name="Arakawa K."/>
        </authorList>
    </citation>
    <scope>NUCLEOTIDE SEQUENCE [LARGE SCALE GENOMIC DNA]</scope>
</reference>
<evidence type="ECO:0000256" key="1">
    <source>
        <dbReference type="SAM" id="MobiDB-lite"/>
    </source>
</evidence>
<dbReference type="InterPro" id="IPR009060">
    <property type="entry name" value="UBA-like_sf"/>
</dbReference>
<dbReference type="Proteomes" id="UP000299102">
    <property type="component" value="Unassembled WGS sequence"/>
</dbReference>
<dbReference type="CDD" id="cd14326">
    <property type="entry name" value="UBA_UBL7"/>
    <property type="match status" value="1"/>
</dbReference>
<feature type="region of interest" description="Disordered" evidence="1">
    <location>
        <begin position="302"/>
        <end position="332"/>
    </location>
</feature>
<dbReference type="SUPFAM" id="SSF46934">
    <property type="entry name" value="UBA-like"/>
    <property type="match status" value="1"/>
</dbReference>
<comment type="caution">
    <text evidence="3">The sequence shown here is derived from an EMBL/GenBank/DDBJ whole genome shotgun (WGS) entry which is preliminary data.</text>
</comment>
<dbReference type="Gene3D" id="1.10.8.10">
    <property type="entry name" value="DNA helicase RuvA subunit, C-terminal domain"/>
    <property type="match status" value="1"/>
</dbReference>
<evidence type="ECO:0000313" key="3">
    <source>
        <dbReference type="EMBL" id="GBP07715.1"/>
    </source>
</evidence>
<dbReference type="EMBL" id="BGZK01000027">
    <property type="protein sequence ID" value="GBP07715.1"/>
    <property type="molecule type" value="Genomic_DNA"/>
</dbReference>
<evidence type="ECO:0000259" key="2">
    <source>
        <dbReference type="PROSITE" id="PS50053"/>
    </source>
</evidence>